<comment type="caution">
    <text evidence="1">The sequence shown here is derived from an EMBL/GenBank/DDBJ whole genome shotgun (WGS) entry which is preliminary data.</text>
</comment>
<evidence type="ECO:0000313" key="1">
    <source>
        <dbReference type="EMBL" id="KAI8563679.1"/>
    </source>
</evidence>
<name>A0ACC0PF40_RHOML</name>
<evidence type="ECO:0000313" key="2">
    <source>
        <dbReference type="Proteomes" id="UP001062846"/>
    </source>
</evidence>
<sequence>MSDRLCHLTLPLLDSCTQFSTFEDSSTSLVMANASEDVNEAGVRVGIEASDKVMKLLTKKS</sequence>
<gene>
    <name evidence="1" type="ORF">RHMOL_Rhmol03G0128100</name>
</gene>
<dbReference type="Proteomes" id="UP001062846">
    <property type="component" value="Chromosome 3"/>
</dbReference>
<proteinExistence type="predicted"/>
<keyword evidence="2" id="KW-1185">Reference proteome</keyword>
<protein>
    <submittedName>
        <fullName evidence="1">Uncharacterized protein</fullName>
    </submittedName>
</protein>
<accession>A0ACC0PF40</accession>
<dbReference type="EMBL" id="CM046390">
    <property type="protein sequence ID" value="KAI8563679.1"/>
    <property type="molecule type" value="Genomic_DNA"/>
</dbReference>
<reference evidence="1" key="1">
    <citation type="submission" date="2022-02" db="EMBL/GenBank/DDBJ databases">
        <title>Plant Genome Project.</title>
        <authorList>
            <person name="Zhang R.-G."/>
        </authorList>
    </citation>
    <scope>NUCLEOTIDE SEQUENCE</scope>
    <source>
        <strain evidence="1">AT1</strain>
    </source>
</reference>
<organism evidence="1 2">
    <name type="scientific">Rhododendron molle</name>
    <name type="common">Chinese azalea</name>
    <name type="synonym">Azalea mollis</name>
    <dbReference type="NCBI Taxonomy" id="49168"/>
    <lineage>
        <taxon>Eukaryota</taxon>
        <taxon>Viridiplantae</taxon>
        <taxon>Streptophyta</taxon>
        <taxon>Embryophyta</taxon>
        <taxon>Tracheophyta</taxon>
        <taxon>Spermatophyta</taxon>
        <taxon>Magnoliopsida</taxon>
        <taxon>eudicotyledons</taxon>
        <taxon>Gunneridae</taxon>
        <taxon>Pentapetalae</taxon>
        <taxon>asterids</taxon>
        <taxon>Ericales</taxon>
        <taxon>Ericaceae</taxon>
        <taxon>Ericoideae</taxon>
        <taxon>Rhodoreae</taxon>
        <taxon>Rhododendron</taxon>
    </lineage>
</organism>